<dbReference type="PANTHER" id="PTHR43156">
    <property type="entry name" value="STAGE II SPORULATION PROTEIN E-RELATED"/>
    <property type="match status" value="1"/>
</dbReference>
<dbReference type="GO" id="GO:0006355">
    <property type="term" value="P:regulation of DNA-templated transcription"/>
    <property type="evidence" value="ECO:0007669"/>
    <property type="project" value="InterPro"/>
</dbReference>
<dbReference type="InterPro" id="IPR000014">
    <property type="entry name" value="PAS"/>
</dbReference>
<proteinExistence type="predicted"/>
<dbReference type="NCBIfam" id="TIGR00229">
    <property type="entry name" value="sensory_box"/>
    <property type="match status" value="1"/>
</dbReference>
<dbReference type="GO" id="GO:0016791">
    <property type="term" value="F:phosphatase activity"/>
    <property type="evidence" value="ECO:0007669"/>
    <property type="project" value="TreeGrafter"/>
</dbReference>
<dbReference type="Gene3D" id="3.30.450.40">
    <property type="match status" value="1"/>
</dbReference>
<dbReference type="InterPro" id="IPR003594">
    <property type="entry name" value="HATPase_dom"/>
</dbReference>
<dbReference type="InterPro" id="IPR029016">
    <property type="entry name" value="GAF-like_dom_sf"/>
</dbReference>
<keyword evidence="1" id="KW-0378">Hydrolase</keyword>
<dbReference type="CDD" id="cd00130">
    <property type="entry name" value="PAS"/>
    <property type="match status" value="1"/>
</dbReference>
<dbReference type="SUPFAM" id="SSF55781">
    <property type="entry name" value="GAF domain-like"/>
    <property type="match status" value="1"/>
</dbReference>
<feature type="domain" description="PAS" evidence="3">
    <location>
        <begin position="25"/>
        <end position="54"/>
    </location>
</feature>
<dbReference type="Pfam" id="PF07228">
    <property type="entry name" value="SpoIIE"/>
    <property type="match status" value="1"/>
</dbReference>
<dbReference type="SUPFAM" id="SSF55785">
    <property type="entry name" value="PYP-like sensor domain (PAS domain)"/>
    <property type="match status" value="2"/>
</dbReference>
<evidence type="ECO:0000256" key="1">
    <source>
        <dbReference type="ARBA" id="ARBA00022801"/>
    </source>
</evidence>
<gene>
    <name evidence="4" type="ORF">JK359_17715</name>
</gene>
<dbReference type="Pfam" id="PF13581">
    <property type="entry name" value="HATPase_c_2"/>
    <property type="match status" value="1"/>
</dbReference>
<dbReference type="InterPro" id="IPR036890">
    <property type="entry name" value="HATPase_C_sf"/>
</dbReference>
<protein>
    <submittedName>
        <fullName evidence="4">SpoIIE family protein phosphatase</fullName>
    </submittedName>
</protein>
<keyword evidence="5" id="KW-1185">Reference proteome</keyword>
<dbReference type="InterPro" id="IPR036457">
    <property type="entry name" value="PPM-type-like_dom_sf"/>
</dbReference>
<dbReference type="InterPro" id="IPR052016">
    <property type="entry name" value="Bact_Sigma-Reg"/>
</dbReference>
<comment type="caution">
    <text evidence="4">The sequence shown here is derived from an EMBL/GenBank/DDBJ whole genome shotgun (WGS) entry which is preliminary data.</text>
</comment>
<dbReference type="Proteomes" id="UP000661858">
    <property type="component" value="Unassembled WGS sequence"/>
</dbReference>
<reference evidence="4" key="1">
    <citation type="submission" date="2021-01" db="EMBL/GenBank/DDBJ databases">
        <title>WGS of actinomycetes isolated from Thailand.</title>
        <authorList>
            <person name="Thawai C."/>
        </authorList>
    </citation>
    <scope>NUCLEOTIDE SEQUENCE</scope>
    <source>
        <strain evidence="4">RCU-197</strain>
    </source>
</reference>
<dbReference type="PANTHER" id="PTHR43156:SF2">
    <property type="entry name" value="STAGE II SPORULATION PROTEIN E"/>
    <property type="match status" value="1"/>
</dbReference>
<dbReference type="SMART" id="SM00091">
    <property type="entry name" value="PAS"/>
    <property type="match status" value="2"/>
</dbReference>
<evidence type="ECO:0000259" key="3">
    <source>
        <dbReference type="PROSITE" id="PS50112"/>
    </source>
</evidence>
<dbReference type="Pfam" id="PF08448">
    <property type="entry name" value="PAS_4"/>
    <property type="match status" value="1"/>
</dbReference>
<dbReference type="Pfam" id="PF00989">
    <property type="entry name" value="PAS"/>
    <property type="match status" value="1"/>
</dbReference>
<evidence type="ECO:0000313" key="4">
    <source>
        <dbReference type="EMBL" id="MBL1083783.1"/>
    </source>
</evidence>
<feature type="region of interest" description="Disordered" evidence="2">
    <location>
        <begin position="546"/>
        <end position="575"/>
    </location>
</feature>
<evidence type="ECO:0000256" key="2">
    <source>
        <dbReference type="SAM" id="MobiDB-lite"/>
    </source>
</evidence>
<dbReference type="FunFam" id="3.30.565.10:FF:000028">
    <property type="entry name" value="PAS sensor protein"/>
    <property type="match status" value="1"/>
</dbReference>
<dbReference type="Gene3D" id="3.30.450.20">
    <property type="entry name" value="PAS domain"/>
    <property type="match status" value="2"/>
</dbReference>
<organism evidence="4 5">
    <name type="scientific">Streptomyces actinomycinicus</name>
    <dbReference type="NCBI Taxonomy" id="1695166"/>
    <lineage>
        <taxon>Bacteria</taxon>
        <taxon>Bacillati</taxon>
        <taxon>Actinomycetota</taxon>
        <taxon>Actinomycetes</taxon>
        <taxon>Kitasatosporales</taxon>
        <taxon>Streptomycetaceae</taxon>
        <taxon>Streptomyces</taxon>
    </lineage>
</organism>
<dbReference type="InterPro" id="IPR035965">
    <property type="entry name" value="PAS-like_dom_sf"/>
</dbReference>
<dbReference type="PROSITE" id="PS50112">
    <property type="entry name" value="PAS"/>
    <property type="match status" value="1"/>
</dbReference>
<dbReference type="Gene3D" id="3.30.565.10">
    <property type="entry name" value="Histidine kinase-like ATPase, C-terminal domain"/>
    <property type="match status" value="1"/>
</dbReference>
<dbReference type="CDD" id="cd16936">
    <property type="entry name" value="HATPase_RsbW-like"/>
    <property type="match status" value="1"/>
</dbReference>
<dbReference type="EMBL" id="JAERRK010000007">
    <property type="protein sequence ID" value="MBL1083783.1"/>
    <property type="molecule type" value="Genomic_DNA"/>
</dbReference>
<name>A0A937EJT4_9ACTN</name>
<accession>A0A937EJT4</accession>
<dbReference type="RefSeq" id="WP_201836614.1">
    <property type="nucleotide sequence ID" value="NZ_JAERRK010000007.1"/>
</dbReference>
<dbReference type="AlphaFoldDB" id="A0A937EJT4"/>
<dbReference type="InterPro" id="IPR013656">
    <property type="entry name" value="PAS_4"/>
</dbReference>
<dbReference type="SMART" id="SM00331">
    <property type="entry name" value="PP2C_SIG"/>
    <property type="match status" value="1"/>
</dbReference>
<dbReference type="Gene3D" id="3.60.40.10">
    <property type="entry name" value="PPM-type phosphatase domain"/>
    <property type="match status" value="1"/>
</dbReference>
<dbReference type="InterPro" id="IPR001932">
    <property type="entry name" value="PPM-type_phosphatase-like_dom"/>
</dbReference>
<dbReference type="SUPFAM" id="SSF55874">
    <property type="entry name" value="ATPase domain of HSP90 chaperone/DNA topoisomerase II/histidine kinase"/>
    <property type="match status" value="1"/>
</dbReference>
<dbReference type="InterPro" id="IPR013767">
    <property type="entry name" value="PAS_fold"/>
</dbReference>
<evidence type="ECO:0000313" key="5">
    <source>
        <dbReference type="Proteomes" id="UP000661858"/>
    </source>
</evidence>
<sequence>MGPKNTVSAFDIGGPLALTRAATAVLDARGVVIGWSPAAQQLLGYPPDEVIGRTGASLLAVPRAVPADDIGARKTFSEVLTVRHRDGHAEQVAVTVCPVDQGEARPAWVLAAAGLQEEQVWEAGQAMLHGLATQSPIGLAIYDAELRLAWANAASDQEVGAPLSEYVGKTSEDLYGVGEVLTEGYGPTLWEVMRRVLNTGEPVIDLHFRARPPAEAQVDHVWSCSYYRLLDGRGNTLGVCEDAYDITDRYRAQQRLTLMALAGRRIGATLSVEETAGQLADVAVPGFCDEIMVDLVSVVLDGEEPTAGSVRQPLMRVARRGRVGGRDGAGEDRFAAPSCGHPVWYAPGSPQAVCLATGELVLERSGAGVSGRRSAAPGAAAPLCLVMPLRARGVTMGIVTFLREHTSFPFDADERTTGDELVRHTAVCLDNARRYTRERKAAVTLQRTLLPHRLPAQSALEVACRYLPAESQVGVGGDWFDVIPLSGTRVGLVVGDVVGHGLRAAATMGRLRTTVRALARLDLAPGELLSRLDDLVGQTMDGADWGADRGTRTSARAGGAGAPGGWSDTGADARSGQEGQQVYDDAVGATCLYAIYDPVSGLCSVASAGHLPPAVVDPRTGVVSFPDLPPGPPLGLGGLPFENTEISLAHGSLLALYTDGLVESREQDIDVGLEQLARVLGGPARPLEGLCDQTLAGLHAGEPARDDVTMLLVRTRLLDAEQVAVWELPARPASVGLARTHADQQLEKWGLEELAFTTGLVISELVTNALRHASAPIQLRLIRDRTFICEVSDSGHTSPHLRHAATYDEGGRGLFIVAQLVQRWGTRYTPSGKTIWTEQALPPGQQAWPTAA</sequence>